<reference evidence="1 2" key="1">
    <citation type="submission" date="2018-09" db="EMBL/GenBank/DDBJ databases">
        <title>Mesorhizobium carmichaelinearum sp. nov. isolated from Carmichaelinea spp. root nodules in New Zealand.</title>
        <authorList>
            <person name="De Meyer S.E."/>
        </authorList>
    </citation>
    <scope>NUCLEOTIDE SEQUENCE [LARGE SCALE GENOMIC DNA]</scope>
    <source>
        <strain evidence="1 2">LMG 28313</strain>
    </source>
</reference>
<dbReference type="AlphaFoldDB" id="A0A6M7TFJ6"/>
<protein>
    <submittedName>
        <fullName evidence="1">Phasin family protein</fullName>
    </submittedName>
</protein>
<sequence>MNAEIEEAIMIWNAEEFCAPELSLSVKAGQKLLEATTALQMHSIKALFRCQIEAASFLRRRFWDDLKLIETLRDSDEFADSFDVFANFWQNAASDYLKEVGEFACIGAKLAMETAGQVRKEADTAIDDMAAATLTP</sequence>
<name>A0A6M7TFJ6_9HYPH</name>
<accession>A0A6M7TFJ6</accession>
<dbReference type="RefSeq" id="WP_019859869.1">
    <property type="nucleotide sequence ID" value="NZ_CP033507.1"/>
</dbReference>
<keyword evidence="2" id="KW-1185">Reference proteome</keyword>
<proteinExistence type="predicted"/>
<gene>
    <name evidence="1" type="ORF">D3242_13520</name>
</gene>
<organism evidence="1 2">
    <name type="scientific">Mesorhizobium jarvisii</name>
    <dbReference type="NCBI Taxonomy" id="1777867"/>
    <lineage>
        <taxon>Bacteria</taxon>
        <taxon>Pseudomonadati</taxon>
        <taxon>Pseudomonadota</taxon>
        <taxon>Alphaproteobacteria</taxon>
        <taxon>Hyphomicrobiales</taxon>
        <taxon>Phyllobacteriaceae</taxon>
        <taxon>Mesorhizobium</taxon>
    </lineage>
</organism>
<comment type="caution">
    <text evidence="1">The sequence shown here is derived from an EMBL/GenBank/DDBJ whole genome shotgun (WGS) entry which is preliminary data.</text>
</comment>
<evidence type="ECO:0000313" key="2">
    <source>
        <dbReference type="Proteomes" id="UP000275530"/>
    </source>
</evidence>
<dbReference type="Proteomes" id="UP000275530">
    <property type="component" value="Unassembled WGS sequence"/>
</dbReference>
<dbReference type="EMBL" id="QZXA01000005">
    <property type="protein sequence ID" value="RJT33584.1"/>
    <property type="molecule type" value="Genomic_DNA"/>
</dbReference>
<evidence type="ECO:0000313" key="1">
    <source>
        <dbReference type="EMBL" id="RJT33584.1"/>
    </source>
</evidence>